<comment type="caution">
    <text evidence="1">The sequence shown here is derived from an EMBL/GenBank/DDBJ whole genome shotgun (WGS) entry which is preliminary data.</text>
</comment>
<dbReference type="AlphaFoldDB" id="A0A917C741"/>
<reference evidence="1" key="2">
    <citation type="submission" date="2020-09" db="EMBL/GenBank/DDBJ databases">
        <authorList>
            <person name="Sun Q."/>
            <person name="Zhou Y."/>
        </authorList>
    </citation>
    <scope>NUCLEOTIDE SEQUENCE</scope>
    <source>
        <strain evidence="1">CGMCC 1.15254</strain>
    </source>
</reference>
<dbReference type="Proteomes" id="UP000632498">
    <property type="component" value="Unassembled WGS sequence"/>
</dbReference>
<protein>
    <submittedName>
        <fullName evidence="1">Uncharacterized protein</fullName>
    </submittedName>
</protein>
<dbReference type="RefSeq" id="WP_188666584.1">
    <property type="nucleotide sequence ID" value="NZ_BMHV01000028.1"/>
</dbReference>
<evidence type="ECO:0000313" key="1">
    <source>
        <dbReference type="EMBL" id="GGF73328.1"/>
    </source>
</evidence>
<dbReference type="EMBL" id="BMHV01000028">
    <property type="protein sequence ID" value="GGF73328.1"/>
    <property type="molecule type" value="Genomic_DNA"/>
</dbReference>
<reference evidence="1" key="1">
    <citation type="journal article" date="2014" name="Int. J. Syst. Evol. Microbiol.">
        <title>Complete genome sequence of Corynebacterium casei LMG S-19264T (=DSM 44701T), isolated from a smear-ripened cheese.</title>
        <authorList>
            <consortium name="US DOE Joint Genome Institute (JGI-PGF)"/>
            <person name="Walter F."/>
            <person name="Albersmeier A."/>
            <person name="Kalinowski J."/>
            <person name="Ruckert C."/>
        </authorList>
    </citation>
    <scope>NUCLEOTIDE SEQUENCE</scope>
    <source>
        <strain evidence="1">CGMCC 1.15254</strain>
    </source>
</reference>
<gene>
    <name evidence="1" type="ORF">GCM10011332_29220</name>
</gene>
<accession>A0A917C741</accession>
<sequence>MSEFSKKQKPEYTIDQVDKDLSHTVESASTRSVIYKAPNGSIKPFISKGEDEVALWVKRFRPFLDATINAAENHGVQSGEFKIVRVRDNQKNKSFALIPPHKINILMDGEFMYGLEAGYYLIAETLIKYYENKLSVFSKTFRSHEKAEKVFLDFKSAVSTNAMSYPNLYMMFCQDLVLLESPYAAE</sequence>
<name>A0A917C741_9PROT</name>
<proteinExistence type="predicted"/>
<keyword evidence="2" id="KW-1185">Reference proteome</keyword>
<organism evidence="1 2">
    <name type="scientific">Terasakiella brassicae</name>
    <dbReference type="NCBI Taxonomy" id="1634917"/>
    <lineage>
        <taxon>Bacteria</taxon>
        <taxon>Pseudomonadati</taxon>
        <taxon>Pseudomonadota</taxon>
        <taxon>Alphaproteobacteria</taxon>
        <taxon>Rhodospirillales</taxon>
        <taxon>Terasakiellaceae</taxon>
        <taxon>Terasakiella</taxon>
    </lineage>
</organism>
<evidence type="ECO:0000313" key="2">
    <source>
        <dbReference type="Proteomes" id="UP000632498"/>
    </source>
</evidence>